<keyword evidence="3 6" id="KW-0949">S-adenosyl-L-methionine</keyword>
<dbReference type="RefSeq" id="WP_106000039.1">
    <property type="nucleotide sequence ID" value="NZ_CM009578.1"/>
</dbReference>
<name>A0A2S8B2V2_9SPHN</name>
<keyword evidence="8" id="KW-1185">Reference proteome</keyword>
<protein>
    <recommendedName>
        <fullName evidence="6">Acyl-homoserine-lactone synthase</fullName>
        <ecNumber evidence="6">2.3.1.184</ecNumber>
    </recommendedName>
    <alternativeName>
        <fullName evidence="6">Autoinducer synthesis protein</fullName>
    </alternativeName>
</protein>
<organism evidence="7 8">
    <name type="scientific">Sphingopyxis lindanitolerans</name>
    <dbReference type="NCBI Taxonomy" id="2054227"/>
    <lineage>
        <taxon>Bacteria</taxon>
        <taxon>Pseudomonadati</taxon>
        <taxon>Pseudomonadota</taxon>
        <taxon>Alphaproteobacteria</taxon>
        <taxon>Sphingomonadales</taxon>
        <taxon>Sphingomonadaceae</taxon>
        <taxon>Sphingopyxis</taxon>
    </lineage>
</organism>
<dbReference type="Gene3D" id="3.40.630.30">
    <property type="match status" value="1"/>
</dbReference>
<dbReference type="PANTHER" id="PTHR39322">
    <property type="entry name" value="ACYL-HOMOSERINE-LACTONE SYNTHASE"/>
    <property type="match status" value="1"/>
</dbReference>
<evidence type="ECO:0000256" key="1">
    <source>
        <dbReference type="ARBA" id="ARBA00022654"/>
    </source>
</evidence>
<evidence type="ECO:0000256" key="5">
    <source>
        <dbReference type="PROSITE-ProRule" id="PRU00533"/>
    </source>
</evidence>
<dbReference type="EC" id="2.3.1.184" evidence="6"/>
<sequence length="204" mass="22890">MLRTIDQSNRILESRALRGMFEARKEVFVDLLKWDLPVLADRYEVDHFDDGEAVYLIVTDLEARHLASARLLRTTRPALLDSLYPDLADGAVPRGEDILEITRFCLSRGVGARLRREARDRLLVGLVEYALANEVRRYTGVAELSWFEQICTFGWECRSLGKPCLHDGRWLVGLCIDIDDGTIDRLAAGGITAASREATAARAA</sequence>
<comment type="catalytic activity">
    <reaction evidence="6">
        <text>a fatty acyl-[ACP] + S-adenosyl-L-methionine = an N-acyl-L-homoserine lactone + S-methyl-5'-thioadenosine + holo-[ACP] + H(+)</text>
        <dbReference type="Rhea" id="RHEA:10096"/>
        <dbReference type="Rhea" id="RHEA-COMP:9685"/>
        <dbReference type="Rhea" id="RHEA-COMP:14125"/>
        <dbReference type="ChEBI" id="CHEBI:15378"/>
        <dbReference type="ChEBI" id="CHEBI:17509"/>
        <dbReference type="ChEBI" id="CHEBI:55474"/>
        <dbReference type="ChEBI" id="CHEBI:59789"/>
        <dbReference type="ChEBI" id="CHEBI:64479"/>
        <dbReference type="ChEBI" id="CHEBI:138651"/>
        <dbReference type="EC" id="2.3.1.184"/>
    </reaction>
</comment>
<comment type="similarity">
    <text evidence="5 6">Belongs to the autoinducer synthase family.</text>
</comment>
<dbReference type="GO" id="GO:0061579">
    <property type="term" value="F:N-acyl homoserine lactone synthase activity"/>
    <property type="evidence" value="ECO:0007669"/>
    <property type="project" value="UniProtKB-UniRule"/>
</dbReference>
<reference evidence="8" key="1">
    <citation type="submission" date="2017-11" db="EMBL/GenBank/DDBJ databases">
        <title>The complete genome sequence of Sphingopyxis pomeranensis sp. nov. strain WS5A3p.</title>
        <authorList>
            <person name="Kaminski M.A."/>
        </authorList>
    </citation>
    <scope>NUCLEOTIDE SEQUENCE [LARGE SCALE GENOMIC DNA]</scope>
    <source>
        <strain evidence="8">WS5A3p</strain>
    </source>
</reference>
<dbReference type="Pfam" id="PF00765">
    <property type="entry name" value="Autoind_synth"/>
    <property type="match status" value="1"/>
</dbReference>
<evidence type="ECO:0000256" key="2">
    <source>
        <dbReference type="ARBA" id="ARBA00022679"/>
    </source>
</evidence>
<dbReference type="OrthoDB" id="6169313at2"/>
<gene>
    <name evidence="7" type="ORF">CVO77_16835</name>
</gene>
<accession>A0A2S8B2V2</accession>
<dbReference type="SUPFAM" id="SSF55729">
    <property type="entry name" value="Acyl-CoA N-acyltransferases (Nat)"/>
    <property type="match status" value="1"/>
</dbReference>
<dbReference type="GO" id="GO:0007165">
    <property type="term" value="P:signal transduction"/>
    <property type="evidence" value="ECO:0007669"/>
    <property type="project" value="TreeGrafter"/>
</dbReference>
<dbReference type="InterPro" id="IPR001690">
    <property type="entry name" value="Autoind_synthase"/>
</dbReference>
<evidence type="ECO:0000313" key="7">
    <source>
        <dbReference type="EMBL" id="PQM26670.1"/>
    </source>
</evidence>
<evidence type="ECO:0000313" key="8">
    <source>
        <dbReference type="Proteomes" id="UP000238954"/>
    </source>
</evidence>
<dbReference type="PANTHER" id="PTHR39322:SF1">
    <property type="entry name" value="ISOVALERYL-HOMOSERINE LACTONE SYNTHASE"/>
    <property type="match status" value="1"/>
</dbReference>
<dbReference type="Proteomes" id="UP000238954">
    <property type="component" value="Chromosome"/>
</dbReference>
<dbReference type="GO" id="GO:0009372">
    <property type="term" value="P:quorum sensing"/>
    <property type="evidence" value="ECO:0007669"/>
    <property type="project" value="UniProtKB-UniRule"/>
</dbReference>
<evidence type="ECO:0000256" key="4">
    <source>
        <dbReference type="ARBA" id="ARBA00022929"/>
    </source>
</evidence>
<keyword evidence="2 6" id="KW-0808">Transferase</keyword>
<dbReference type="PRINTS" id="PR01549">
    <property type="entry name" value="AUTOINDCRSYN"/>
</dbReference>
<dbReference type="PROSITE" id="PS51187">
    <property type="entry name" value="AUTOINDUCER_SYNTH_2"/>
    <property type="match status" value="1"/>
</dbReference>
<keyword evidence="4 5" id="KW-0071">Autoinducer synthesis</keyword>
<evidence type="ECO:0000256" key="3">
    <source>
        <dbReference type="ARBA" id="ARBA00022691"/>
    </source>
</evidence>
<comment type="caution">
    <text evidence="7">The sequence shown here is derived from an EMBL/GenBank/DDBJ whole genome shotgun (WGS) entry which is preliminary data.</text>
</comment>
<dbReference type="AlphaFoldDB" id="A0A2S8B2V2"/>
<dbReference type="EMBL" id="PHFW01000003">
    <property type="protein sequence ID" value="PQM26670.1"/>
    <property type="molecule type" value="Genomic_DNA"/>
</dbReference>
<proteinExistence type="inferred from homology"/>
<keyword evidence="1 5" id="KW-0673">Quorum sensing</keyword>
<dbReference type="InterPro" id="IPR016181">
    <property type="entry name" value="Acyl_CoA_acyltransferase"/>
</dbReference>
<evidence type="ECO:0000256" key="6">
    <source>
        <dbReference type="RuleBase" id="RU361135"/>
    </source>
</evidence>